<dbReference type="Gene3D" id="2.80.10.50">
    <property type="match status" value="1"/>
</dbReference>
<comment type="caution">
    <text evidence="2">The sequence shown here is derived from an EMBL/GenBank/DDBJ whole genome shotgun (WGS) entry which is preliminary data.</text>
</comment>
<gene>
    <name evidence="2" type="ORF">CTEN210_14383</name>
</gene>
<sequence>MKYMHSLFLLFFCFVYAESEVIALDTPNSLQRILSSMQGSLSTKRDLIENSSTSCKGNNQLEVTVKVSTDQFGFENKFEIKDMISGSVVVGKLLEGSTESTDRYCLPCSRYQFTMFDEHGDGFYDGHGYKLTVDGKDIANVGFDSDPFPRKLLNDTSIPKRDKHRVLGERFKQKFHMFVGTSCAQQTIFFRMKSEYVFDGTEWCIQPKHGQTNARVVVRPCVKENDLQWWQIDQMGQFRSRANSSLCMARERRKLYMGTCSETISRNIETFFLYNFFNGQVHALTNPFQVFTVPSNLEVNNKVLLSKPKIEQGIEINQNTNVFSSRSFQPRIVTSKETQRWRVELIP</sequence>
<protein>
    <recommendedName>
        <fullName evidence="4">Ricin B lectin domain-containing protein</fullName>
    </recommendedName>
</protein>
<dbReference type="Proteomes" id="UP001054902">
    <property type="component" value="Unassembled WGS sequence"/>
</dbReference>
<keyword evidence="1" id="KW-0732">Signal</keyword>
<evidence type="ECO:0000313" key="3">
    <source>
        <dbReference type="Proteomes" id="UP001054902"/>
    </source>
</evidence>
<dbReference type="AlphaFoldDB" id="A0AAD3D5M3"/>
<evidence type="ECO:0000256" key="1">
    <source>
        <dbReference type="SAM" id="SignalP"/>
    </source>
</evidence>
<evidence type="ECO:0008006" key="4">
    <source>
        <dbReference type="Google" id="ProtNLM"/>
    </source>
</evidence>
<feature type="signal peptide" evidence="1">
    <location>
        <begin position="1"/>
        <end position="19"/>
    </location>
</feature>
<reference evidence="2 3" key="1">
    <citation type="journal article" date="2021" name="Sci. Rep.">
        <title>The genome of the diatom Chaetoceros tenuissimus carries an ancient integrated fragment of an extant virus.</title>
        <authorList>
            <person name="Hongo Y."/>
            <person name="Kimura K."/>
            <person name="Takaki Y."/>
            <person name="Yoshida Y."/>
            <person name="Baba S."/>
            <person name="Kobayashi G."/>
            <person name="Nagasaki K."/>
            <person name="Hano T."/>
            <person name="Tomaru Y."/>
        </authorList>
    </citation>
    <scope>NUCLEOTIDE SEQUENCE [LARGE SCALE GENOMIC DNA]</scope>
    <source>
        <strain evidence="2 3">NIES-3715</strain>
    </source>
</reference>
<keyword evidence="3" id="KW-1185">Reference proteome</keyword>
<dbReference type="InterPro" id="IPR035992">
    <property type="entry name" value="Ricin_B-like_lectins"/>
</dbReference>
<name>A0AAD3D5M3_9STRA</name>
<dbReference type="EMBL" id="BLLK01000060">
    <property type="protein sequence ID" value="GFH57907.1"/>
    <property type="molecule type" value="Genomic_DNA"/>
</dbReference>
<feature type="chain" id="PRO_5042233287" description="Ricin B lectin domain-containing protein" evidence="1">
    <location>
        <begin position="20"/>
        <end position="347"/>
    </location>
</feature>
<dbReference type="SUPFAM" id="SSF50370">
    <property type="entry name" value="Ricin B-like lectins"/>
    <property type="match status" value="1"/>
</dbReference>
<organism evidence="2 3">
    <name type="scientific">Chaetoceros tenuissimus</name>
    <dbReference type="NCBI Taxonomy" id="426638"/>
    <lineage>
        <taxon>Eukaryota</taxon>
        <taxon>Sar</taxon>
        <taxon>Stramenopiles</taxon>
        <taxon>Ochrophyta</taxon>
        <taxon>Bacillariophyta</taxon>
        <taxon>Coscinodiscophyceae</taxon>
        <taxon>Chaetocerotophycidae</taxon>
        <taxon>Chaetocerotales</taxon>
        <taxon>Chaetocerotaceae</taxon>
        <taxon>Chaetoceros</taxon>
    </lineage>
</organism>
<proteinExistence type="predicted"/>
<dbReference type="PROSITE" id="PS50231">
    <property type="entry name" value="RICIN_B_LECTIN"/>
    <property type="match status" value="1"/>
</dbReference>
<accession>A0AAD3D5M3</accession>
<evidence type="ECO:0000313" key="2">
    <source>
        <dbReference type="EMBL" id="GFH57907.1"/>
    </source>
</evidence>